<dbReference type="Proteomes" id="UP001148838">
    <property type="component" value="Unassembled WGS sequence"/>
</dbReference>
<gene>
    <name evidence="1" type="ORF">ANN_22091</name>
</gene>
<evidence type="ECO:0000313" key="1">
    <source>
        <dbReference type="EMBL" id="KAJ4429887.1"/>
    </source>
</evidence>
<evidence type="ECO:0000313" key="2">
    <source>
        <dbReference type="Proteomes" id="UP001148838"/>
    </source>
</evidence>
<proteinExistence type="predicted"/>
<reference evidence="1 2" key="1">
    <citation type="journal article" date="2022" name="Allergy">
        <title>Genome assembly and annotation of Periplaneta americana reveal a comprehensive cockroach allergen profile.</title>
        <authorList>
            <person name="Wang L."/>
            <person name="Xiong Q."/>
            <person name="Saelim N."/>
            <person name="Wang L."/>
            <person name="Nong W."/>
            <person name="Wan A.T."/>
            <person name="Shi M."/>
            <person name="Liu X."/>
            <person name="Cao Q."/>
            <person name="Hui J.H.L."/>
            <person name="Sookrung N."/>
            <person name="Leung T.F."/>
            <person name="Tungtrongchitr A."/>
            <person name="Tsui S.K.W."/>
        </authorList>
    </citation>
    <scope>NUCLEOTIDE SEQUENCE [LARGE SCALE GENOMIC DNA]</scope>
    <source>
        <strain evidence="1">PWHHKU_190912</strain>
    </source>
</reference>
<protein>
    <submittedName>
        <fullName evidence="1">Uncharacterized protein</fullName>
    </submittedName>
</protein>
<accession>A0ABQ8S7J7</accession>
<name>A0ABQ8S7J7_PERAM</name>
<keyword evidence="2" id="KW-1185">Reference proteome</keyword>
<organism evidence="1 2">
    <name type="scientific">Periplaneta americana</name>
    <name type="common">American cockroach</name>
    <name type="synonym">Blatta americana</name>
    <dbReference type="NCBI Taxonomy" id="6978"/>
    <lineage>
        <taxon>Eukaryota</taxon>
        <taxon>Metazoa</taxon>
        <taxon>Ecdysozoa</taxon>
        <taxon>Arthropoda</taxon>
        <taxon>Hexapoda</taxon>
        <taxon>Insecta</taxon>
        <taxon>Pterygota</taxon>
        <taxon>Neoptera</taxon>
        <taxon>Polyneoptera</taxon>
        <taxon>Dictyoptera</taxon>
        <taxon>Blattodea</taxon>
        <taxon>Blattoidea</taxon>
        <taxon>Blattidae</taxon>
        <taxon>Blattinae</taxon>
        <taxon>Periplaneta</taxon>
    </lineage>
</organism>
<dbReference type="EMBL" id="JAJSOF020000033">
    <property type="protein sequence ID" value="KAJ4429887.1"/>
    <property type="molecule type" value="Genomic_DNA"/>
</dbReference>
<sequence length="80" mass="8895">MDSFRTQTGHDDQVRKSGGVCGLTGLEIHLTSILCSVYGAGYSVFRAPRPRNHVELVTCVQREWNSVNQKDTVKLIESCV</sequence>
<comment type="caution">
    <text evidence="1">The sequence shown here is derived from an EMBL/GenBank/DDBJ whole genome shotgun (WGS) entry which is preliminary data.</text>
</comment>